<dbReference type="EMBL" id="SRRO01000001">
    <property type="protein sequence ID" value="TGN64912.1"/>
    <property type="molecule type" value="Genomic_DNA"/>
</dbReference>
<protein>
    <recommendedName>
        <fullName evidence="4">Roadblock/LAMTOR2 domain-containing protein</fullName>
    </recommendedName>
</protein>
<keyword evidence="3" id="KW-1185">Reference proteome</keyword>
<name>A0A4Z1C6F6_9ACTN</name>
<evidence type="ECO:0000313" key="3">
    <source>
        <dbReference type="Proteomes" id="UP000297496"/>
    </source>
</evidence>
<gene>
    <name evidence="2" type="ORF">EXE59_13775</name>
</gene>
<proteinExistence type="predicted"/>
<dbReference type="Proteomes" id="UP000297496">
    <property type="component" value="Unassembled WGS sequence"/>
</dbReference>
<feature type="region of interest" description="Disordered" evidence="1">
    <location>
        <begin position="1"/>
        <end position="35"/>
    </location>
</feature>
<dbReference type="OrthoDB" id="9909371at2"/>
<feature type="compositionally biased region" description="Low complexity" evidence="1">
    <location>
        <begin position="10"/>
        <end position="20"/>
    </location>
</feature>
<evidence type="ECO:0000256" key="1">
    <source>
        <dbReference type="SAM" id="MobiDB-lite"/>
    </source>
</evidence>
<organism evidence="2 3">
    <name type="scientific">Nocardioides eburneiflavus</name>
    <dbReference type="NCBI Taxonomy" id="2518372"/>
    <lineage>
        <taxon>Bacteria</taxon>
        <taxon>Bacillati</taxon>
        <taxon>Actinomycetota</taxon>
        <taxon>Actinomycetes</taxon>
        <taxon>Propionibacteriales</taxon>
        <taxon>Nocardioidaceae</taxon>
        <taxon>Nocardioides</taxon>
    </lineage>
</organism>
<dbReference type="RefSeq" id="WP_135839417.1">
    <property type="nucleotide sequence ID" value="NZ_SRRO01000001.1"/>
</dbReference>
<accession>A0A4Z1C6F6</accession>
<evidence type="ECO:0000313" key="2">
    <source>
        <dbReference type="EMBL" id="TGN64912.1"/>
    </source>
</evidence>
<comment type="caution">
    <text evidence="2">The sequence shown here is derived from an EMBL/GenBank/DDBJ whole genome shotgun (WGS) entry which is preliminary data.</text>
</comment>
<dbReference type="AlphaFoldDB" id="A0A4Z1C6F6"/>
<sequence length="164" mass="16978">MTAELISPPSTRSGTSWSARASRRRREQLLGRAPAADSPVQHLWASLVDVLGAIDGPSTALLSTASGDPVAVHGLAGSDVARVARQDRAVFGARVPTPRSDGPAPVETVELTLGLRHTVIASVPAKAGDGHLLSVTAQGVSIQVLEAWTRRLAEDIRAALSVAA</sequence>
<evidence type="ECO:0008006" key="4">
    <source>
        <dbReference type="Google" id="ProtNLM"/>
    </source>
</evidence>
<reference evidence="2 3" key="1">
    <citation type="submission" date="2019-04" db="EMBL/GenBank/DDBJ databases">
        <title>Three New Species of Nocardioides, Nocardioides euryhalodurans sp. nov., Nocardioides seonyuensis sp. nov. and Nocardioides eburneoflavus sp. nov. Isolated from Soil.</title>
        <authorList>
            <person name="Roh S.G."/>
            <person name="Lee C."/>
            <person name="Kim M.-K."/>
            <person name="Kim S.B."/>
        </authorList>
    </citation>
    <scope>NUCLEOTIDE SEQUENCE [LARGE SCALE GENOMIC DNA]</scope>
    <source>
        <strain evidence="2 3">MMS17-SY213</strain>
    </source>
</reference>